<keyword evidence="2" id="KW-1185">Reference proteome</keyword>
<comment type="caution">
    <text evidence="1">The sequence shown here is derived from an EMBL/GenBank/DDBJ whole genome shotgun (WGS) entry which is preliminary data.</text>
</comment>
<dbReference type="EMBL" id="VTPC01006108">
    <property type="protein sequence ID" value="KAF2895236.1"/>
    <property type="molecule type" value="Genomic_DNA"/>
</dbReference>
<protein>
    <recommendedName>
        <fullName evidence="3">DDE-1 domain-containing protein</fullName>
    </recommendedName>
</protein>
<name>A0A8K0D155_IGNLU</name>
<dbReference type="InterPro" id="IPR050863">
    <property type="entry name" value="CenT-Element_Derived"/>
</dbReference>
<accession>A0A8K0D155</accession>
<evidence type="ECO:0000313" key="2">
    <source>
        <dbReference type="Proteomes" id="UP000801492"/>
    </source>
</evidence>
<dbReference type="Proteomes" id="UP000801492">
    <property type="component" value="Unassembled WGS sequence"/>
</dbReference>
<evidence type="ECO:0008006" key="3">
    <source>
        <dbReference type="Google" id="ProtNLM"/>
    </source>
</evidence>
<gene>
    <name evidence="1" type="ORF">ILUMI_10941</name>
</gene>
<dbReference type="OrthoDB" id="8187571at2759"/>
<reference evidence="1" key="1">
    <citation type="submission" date="2019-08" db="EMBL/GenBank/DDBJ databases">
        <title>The genome of the North American firefly Photinus pyralis.</title>
        <authorList>
            <consortium name="Photinus pyralis genome working group"/>
            <person name="Fallon T.R."/>
            <person name="Sander Lower S.E."/>
            <person name="Weng J.-K."/>
        </authorList>
    </citation>
    <scope>NUCLEOTIDE SEQUENCE</scope>
    <source>
        <strain evidence="1">TRF0915ILg1</strain>
        <tissue evidence="1">Whole body</tissue>
    </source>
</reference>
<dbReference type="AlphaFoldDB" id="A0A8K0D155"/>
<organism evidence="1 2">
    <name type="scientific">Ignelater luminosus</name>
    <name type="common">Cucubano</name>
    <name type="synonym">Pyrophorus luminosus</name>
    <dbReference type="NCBI Taxonomy" id="2038154"/>
    <lineage>
        <taxon>Eukaryota</taxon>
        <taxon>Metazoa</taxon>
        <taxon>Ecdysozoa</taxon>
        <taxon>Arthropoda</taxon>
        <taxon>Hexapoda</taxon>
        <taxon>Insecta</taxon>
        <taxon>Pterygota</taxon>
        <taxon>Neoptera</taxon>
        <taxon>Endopterygota</taxon>
        <taxon>Coleoptera</taxon>
        <taxon>Polyphaga</taxon>
        <taxon>Elateriformia</taxon>
        <taxon>Elateroidea</taxon>
        <taxon>Elateridae</taxon>
        <taxon>Agrypninae</taxon>
        <taxon>Pyrophorini</taxon>
        <taxon>Ignelater</taxon>
    </lineage>
</organism>
<sequence length="219" mass="24673">MWLLLMVGSPIKWLERTGFVMIRHTLLLRTSEQTSFNRAISFNNHNVNLFFKNLKEVKEKFRFSPQDVYNLDETAFTTVHKPPKVLAKGGQKIVGQITSAERGTLVTIVAIVSASGKAIPPFLIFPRVHFKEHMLHNAPIGSKGAASPSGWMVSYLFSSELKHFIELERLTNPKLIIMDNHESHLSIETLNFAKENGFNTPYITNTLQSQVAATRCGCC</sequence>
<dbReference type="PANTHER" id="PTHR19303">
    <property type="entry name" value="TRANSPOSON"/>
    <property type="match status" value="1"/>
</dbReference>
<dbReference type="PANTHER" id="PTHR19303:SF71">
    <property type="entry name" value="ZINC FINGER PHD-TYPE DOMAIN-CONTAINING PROTEIN"/>
    <property type="match status" value="1"/>
</dbReference>
<evidence type="ECO:0000313" key="1">
    <source>
        <dbReference type="EMBL" id="KAF2895236.1"/>
    </source>
</evidence>
<dbReference type="GO" id="GO:0003677">
    <property type="term" value="F:DNA binding"/>
    <property type="evidence" value="ECO:0007669"/>
    <property type="project" value="TreeGrafter"/>
</dbReference>
<proteinExistence type="predicted"/>
<dbReference type="GO" id="GO:0005634">
    <property type="term" value="C:nucleus"/>
    <property type="evidence" value="ECO:0007669"/>
    <property type="project" value="TreeGrafter"/>
</dbReference>